<gene>
    <name evidence="2" type="ORF">ACFQHR_11065</name>
</gene>
<dbReference type="Proteomes" id="UP001596405">
    <property type="component" value="Unassembled WGS sequence"/>
</dbReference>
<sequence length="305" mass="34962">MKTRLLLMLFYMGITNSFAQINIADSTAQVIGYWDKKEKQTYTVTQESIKVKGTDTTSRETMKYDVDITILDSTATSYTIEWHYRNFNLSSSNVLALKMARIQQDLKVVIKTNEMGSFQEVVNWKEVRNQVKKSVEKLKRELGNVPQVVEVLKKTEGLYNSKEAIEAVAVNDIQQFYTFHGGKYTLGELLEGQMKVYNPYGSEPFDSEVTVYLDEIDTEDSNVIMRATHEINQEQLIKATHSYLVDISKNLKVTPPKLEDLKDISNEILVASRIHESGWVMYSVQTKIIKADNTTSIEERTIDLQ</sequence>
<protein>
    <submittedName>
        <fullName evidence="2">Uncharacterized protein</fullName>
    </submittedName>
</protein>
<dbReference type="RefSeq" id="WP_066621499.1">
    <property type="nucleotide sequence ID" value="NZ_JBHSYQ010000004.1"/>
</dbReference>
<reference evidence="3" key="1">
    <citation type="journal article" date="2019" name="Int. J. Syst. Evol. Microbiol.">
        <title>The Global Catalogue of Microorganisms (GCM) 10K type strain sequencing project: providing services to taxonomists for standard genome sequencing and annotation.</title>
        <authorList>
            <consortium name="The Broad Institute Genomics Platform"/>
            <consortium name="The Broad Institute Genome Sequencing Center for Infectious Disease"/>
            <person name="Wu L."/>
            <person name="Ma J."/>
        </authorList>
    </citation>
    <scope>NUCLEOTIDE SEQUENCE [LARGE SCALE GENOMIC DNA]</scope>
    <source>
        <strain evidence="3">CGMCC 4.7393</strain>
    </source>
</reference>
<keyword evidence="1" id="KW-0732">Signal</keyword>
<keyword evidence="3" id="KW-1185">Reference proteome</keyword>
<dbReference type="EMBL" id="JBHSYQ010000004">
    <property type="protein sequence ID" value="MFC6998168.1"/>
    <property type="molecule type" value="Genomic_DNA"/>
</dbReference>
<proteinExistence type="predicted"/>
<feature type="signal peptide" evidence="1">
    <location>
        <begin position="1"/>
        <end position="19"/>
    </location>
</feature>
<comment type="caution">
    <text evidence="2">The sequence shown here is derived from an EMBL/GenBank/DDBJ whole genome shotgun (WGS) entry which is preliminary data.</text>
</comment>
<evidence type="ECO:0000313" key="3">
    <source>
        <dbReference type="Proteomes" id="UP001596405"/>
    </source>
</evidence>
<name>A0ABW2DP90_9BACT</name>
<feature type="chain" id="PRO_5047226124" evidence="1">
    <location>
        <begin position="20"/>
        <end position="305"/>
    </location>
</feature>
<organism evidence="2 3">
    <name type="scientific">Rufibacter roseus</name>
    <dbReference type="NCBI Taxonomy" id="1567108"/>
    <lineage>
        <taxon>Bacteria</taxon>
        <taxon>Pseudomonadati</taxon>
        <taxon>Bacteroidota</taxon>
        <taxon>Cytophagia</taxon>
        <taxon>Cytophagales</taxon>
        <taxon>Hymenobacteraceae</taxon>
        <taxon>Rufibacter</taxon>
    </lineage>
</organism>
<evidence type="ECO:0000313" key="2">
    <source>
        <dbReference type="EMBL" id="MFC6998168.1"/>
    </source>
</evidence>
<evidence type="ECO:0000256" key="1">
    <source>
        <dbReference type="SAM" id="SignalP"/>
    </source>
</evidence>
<accession>A0ABW2DP90</accession>